<evidence type="ECO:0000313" key="6">
    <source>
        <dbReference type="EMBL" id="GHJ34187.1"/>
    </source>
</evidence>
<evidence type="ECO:0000256" key="3">
    <source>
        <dbReference type="ARBA" id="ARBA00023163"/>
    </source>
</evidence>
<keyword evidence="7" id="KW-1185">Reference proteome</keyword>
<dbReference type="InterPro" id="IPR050204">
    <property type="entry name" value="AraC_XylS_family_regulators"/>
</dbReference>
<dbReference type="SUPFAM" id="SSF46689">
    <property type="entry name" value="Homeodomain-like"/>
    <property type="match status" value="1"/>
</dbReference>
<dbReference type="EMBL" id="BNEK01000005">
    <property type="protein sequence ID" value="GHJ34187.1"/>
    <property type="molecule type" value="Genomic_DNA"/>
</dbReference>
<dbReference type="Pfam" id="PF12833">
    <property type="entry name" value="HTH_18"/>
    <property type="match status" value="1"/>
</dbReference>
<comment type="caution">
    <text evidence="6">The sequence shown here is derived from an EMBL/GenBank/DDBJ whole genome shotgun (WGS) entry which is preliminary data.</text>
</comment>
<protein>
    <recommendedName>
        <fullName evidence="5">HTH araC/xylS-type domain-containing protein</fullName>
    </recommendedName>
</protein>
<dbReference type="PANTHER" id="PTHR46796">
    <property type="entry name" value="HTH-TYPE TRANSCRIPTIONAL ACTIVATOR RHAS-RELATED"/>
    <property type="match status" value="1"/>
</dbReference>
<keyword evidence="3" id="KW-0804">Transcription</keyword>
<dbReference type="SMART" id="SM00342">
    <property type="entry name" value="HTH_ARAC"/>
    <property type="match status" value="1"/>
</dbReference>
<dbReference type="InterPro" id="IPR018060">
    <property type="entry name" value="HTH_AraC"/>
</dbReference>
<dbReference type="Pfam" id="PF14525">
    <property type="entry name" value="AraC_binding_2"/>
    <property type="match status" value="1"/>
</dbReference>
<feature type="domain" description="HTH araC/xylS-type" evidence="5">
    <location>
        <begin position="211"/>
        <end position="309"/>
    </location>
</feature>
<feature type="region of interest" description="Disordered" evidence="4">
    <location>
        <begin position="300"/>
        <end position="325"/>
    </location>
</feature>
<keyword evidence="1" id="KW-0805">Transcription regulation</keyword>
<dbReference type="PANTHER" id="PTHR46796:SF6">
    <property type="entry name" value="ARAC SUBFAMILY"/>
    <property type="match status" value="1"/>
</dbReference>
<dbReference type="Proteomes" id="UP001054854">
    <property type="component" value="Unassembled WGS sequence"/>
</dbReference>
<evidence type="ECO:0000256" key="1">
    <source>
        <dbReference type="ARBA" id="ARBA00023015"/>
    </source>
</evidence>
<dbReference type="PROSITE" id="PS01124">
    <property type="entry name" value="HTH_ARAC_FAMILY_2"/>
    <property type="match status" value="1"/>
</dbReference>
<dbReference type="InterPro" id="IPR018062">
    <property type="entry name" value="HTH_AraC-typ_CS"/>
</dbReference>
<gene>
    <name evidence="6" type="ORF">TPA0910_86200</name>
</gene>
<evidence type="ECO:0000256" key="4">
    <source>
        <dbReference type="SAM" id="MobiDB-lite"/>
    </source>
</evidence>
<keyword evidence="2" id="KW-0238">DNA-binding</keyword>
<evidence type="ECO:0000313" key="7">
    <source>
        <dbReference type="Proteomes" id="UP001054854"/>
    </source>
</evidence>
<dbReference type="InterPro" id="IPR035418">
    <property type="entry name" value="AraC-bd_2"/>
</dbReference>
<reference evidence="6" key="1">
    <citation type="submission" date="2024-05" db="EMBL/GenBank/DDBJ databases">
        <title>Whole genome shotgun sequence of Streptomyces hygroscopicus NBRC 113678.</title>
        <authorList>
            <person name="Komaki H."/>
            <person name="Tamura T."/>
        </authorList>
    </citation>
    <scope>NUCLEOTIDE SEQUENCE</scope>
    <source>
        <strain evidence="6">N11-34</strain>
    </source>
</reference>
<name>A0ABQ3UF13_STRHY</name>
<sequence length="325" mass="35679">MLKETDTQPWGDDFAWPSDAAGWERLLGAVTDLPWSLRFPSPSPSAPDGGPAAVRRRWVDDIALVDWESGPFSGVRGARQIAETGDDYLIVSMLSTGNAVFRQGGHDWLLRPGDALLWESRRPARVVAREPVVARSVVVRRRLFEDAGCWVRVGDPACGPVPEVQLLRSFLDSLSASLPQLSGVAVVAARNALLELGWGALQSASPPARRAAVERYLESHLGRRDLSAEQVAAAHSVSVRTLTRLFSDAGDTFTGVLRAKRIARVREDLLTGDATVAALARRWGFVDSSHLNRRFRAVHGMSPQEYRDKGRRTRQAPPVEHPTDT</sequence>
<organism evidence="6 7">
    <name type="scientific">Streptomyces hygroscopicus</name>
    <dbReference type="NCBI Taxonomy" id="1912"/>
    <lineage>
        <taxon>Bacteria</taxon>
        <taxon>Bacillati</taxon>
        <taxon>Actinomycetota</taxon>
        <taxon>Actinomycetes</taxon>
        <taxon>Kitasatosporales</taxon>
        <taxon>Streptomycetaceae</taxon>
        <taxon>Streptomyces</taxon>
        <taxon>Streptomyces violaceusniger group</taxon>
    </lineage>
</organism>
<dbReference type="PROSITE" id="PS00041">
    <property type="entry name" value="HTH_ARAC_FAMILY_1"/>
    <property type="match status" value="1"/>
</dbReference>
<evidence type="ECO:0000259" key="5">
    <source>
        <dbReference type="PROSITE" id="PS01124"/>
    </source>
</evidence>
<dbReference type="Gene3D" id="1.10.10.60">
    <property type="entry name" value="Homeodomain-like"/>
    <property type="match status" value="1"/>
</dbReference>
<accession>A0ABQ3UF13</accession>
<evidence type="ECO:0000256" key="2">
    <source>
        <dbReference type="ARBA" id="ARBA00023125"/>
    </source>
</evidence>
<proteinExistence type="predicted"/>
<dbReference type="InterPro" id="IPR009057">
    <property type="entry name" value="Homeodomain-like_sf"/>
</dbReference>